<dbReference type="EMBL" id="JADYXP020000014">
    <property type="protein sequence ID" value="KAL0110755.1"/>
    <property type="molecule type" value="Genomic_DNA"/>
</dbReference>
<gene>
    <name evidence="1" type="ORF">PUN28_014008</name>
</gene>
<sequence length="95" mass="11476">MWPQAWRKKRPHVSQGGRAWWRALGRIHGPLKEPRRTLRGPTNQWAEEDSLVFPRPPTPRWVPGIYRDRRVRLCSDIELERERDRFLGDLSRLLR</sequence>
<accession>A0AAW2F6P8</accession>
<evidence type="ECO:0000313" key="1">
    <source>
        <dbReference type="EMBL" id="KAL0110755.1"/>
    </source>
</evidence>
<organism evidence="1 2">
    <name type="scientific">Cardiocondyla obscurior</name>
    <dbReference type="NCBI Taxonomy" id="286306"/>
    <lineage>
        <taxon>Eukaryota</taxon>
        <taxon>Metazoa</taxon>
        <taxon>Ecdysozoa</taxon>
        <taxon>Arthropoda</taxon>
        <taxon>Hexapoda</taxon>
        <taxon>Insecta</taxon>
        <taxon>Pterygota</taxon>
        <taxon>Neoptera</taxon>
        <taxon>Endopterygota</taxon>
        <taxon>Hymenoptera</taxon>
        <taxon>Apocrita</taxon>
        <taxon>Aculeata</taxon>
        <taxon>Formicoidea</taxon>
        <taxon>Formicidae</taxon>
        <taxon>Myrmicinae</taxon>
        <taxon>Cardiocondyla</taxon>
    </lineage>
</organism>
<reference evidence="1 2" key="1">
    <citation type="submission" date="2023-03" db="EMBL/GenBank/DDBJ databases">
        <title>High recombination rates correlate with genetic variation in Cardiocondyla obscurior ants.</title>
        <authorList>
            <person name="Errbii M."/>
        </authorList>
    </citation>
    <scope>NUCLEOTIDE SEQUENCE [LARGE SCALE GENOMIC DNA]</scope>
    <source>
        <strain evidence="1">Alpha-2009</strain>
        <tissue evidence="1">Whole body</tissue>
    </source>
</reference>
<dbReference type="Proteomes" id="UP001430953">
    <property type="component" value="Unassembled WGS sequence"/>
</dbReference>
<protein>
    <submittedName>
        <fullName evidence="1">Uncharacterized protein</fullName>
    </submittedName>
</protein>
<evidence type="ECO:0000313" key="2">
    <source>
        <dbReference type="Proteomes" id="UP001430953"/>
    </source>
</evidence>
<name>A0AAW2F6P8_9HYME</name>
<dbReference type="AlphaFoldDB" id="A0AAW2F6P8"/>
<proteinExistence type="predicted"/>
<comment type="caution">
    <text evidence="1">The sequence shown here is derived from an EMBL/GenBank/DDBJ whole genome shotgun (WGS) entry which is preliminary data.</text>
</comment>
<keyword evidence="2" id="KW-1185">Reference proteome</keyword>